<keyword evidence="3" id="KW-1185">Reference proteome</keyword>
<protein>
    <submittedName>
        <fullName evidence="2">Uncharacterized protein</fullName>
    </submittedName>
</protein>
<dbReference type="OrthoDB" id="3780133at2"/>
<name>A0A4Z1CCX7_9ACTN</name>
<accession>A0A4Z1CCX7</accession>
<evidence type="ECO:0000313" key="3">
    <source>
        <dbReference type="Proteomes" id="UP000297496"/>
    </source>
</evidence>
<evidence type="ECO:0000313" key="2">
    <source>
        <dbReference type="EMBL" id="TGN63455.1"/>
    </source>
</evidence>
<gene>
    <name evidence="2" type="ORF">EXE59_05455</name>
</gene>
<sequence length="228" mass="24681">MTHPEQPGRGRPAASTQRLAGALVLLAAVGAAAGFGASWAFGEHTGGQGPAEPVVASRPSIPVDPSPELLRDPDMPALAPSIPLERQSVGAGGFRMSVPVPQGWSFSENSLNEWQWRPPDQPPFGYVLRVEQVLSNRRSIEWTLDRRVDELREDESNLDVLSETSDSLHFSFVTSNHLRHGFLRWLDLTGSDNAQVEIAVTGRERDVPGMRDLVARVAAGMELGGTGD</sequence>
<reference evidence="2 3" key="1">
    <citation type="submission" date="2019-04" db="EMBL/GenBank/DDBJ databases">
        <title>Three New Species of Nocardioides, Nocardioides euryhalodurans sp. nov., Nocardioides seonyuensis sp. nov. and Nocardioides eburneoflavus sp. nov. Isolated from Soil.</title>
        <authorList>
            <person name="Roh S.G."/>
            <person name="Lee C."/>
            <person name="Kim M.-K."/>
            <person name="Kim S.B."/>
        </authorList>
    </citation>
    <scope>NUCLEOTIDE SEQUENCE [LARGE SCALE GENOMIC DNA]</scope>
    <source>
        <strain evidence="2 3">MMS17-SY213</strain>
    </source>
</reference>
<dbReference type="RefSeq" id="WP_135837993.1">
    <property type="nucleotide sequence ID" value="NZ_SRRO01000001.1"/>
</dbReference>
<dbReference type="Proteomes" id="UP000297496">
    <property type="component" value="Unassembled WGS sequence"/>
</dbReference>
<evidence type="ECO:0000256" key="1">
    <source>
        <dbReference type="SAM" id="MobiDB-lite"/>
    </source>
</evidence>
<dbReference type="EMBL" id="SRRO01000001">
    <property type="protein sequence ID" value="TGN63455.1"/>
    <property type="molecule type" value="Genomic_DNA"/>
</dbReference>
<proteinExistence type="predicted"/>
<feature type="region of interest" description="Disordered" evidence="1">
    <location>
        <begin position="44"/>
        <end position="67"/>
    </location>
</feature>
<comment type="caution">
    <text evidence="2">The sequence shown here is derived from an EMBL/GenBank/DDBJ whole genome shotgun (WGS) entry which is preliminary data.</text>
</comment>
<organism evidence="2 3">
    <name type="scientific">Nocardioides eburneiflavus</name>
    <dbReference type="NCBI Taxonomy" id="2518372"/>
    <lineage>
        <taxon>Bacteria</taxon>
        <taxon>Bacillati</taxon>
        <taxon>Actinomycetota</taxon>
        <taxon>Actinomycetes</taxon>
        <taxon>Propionibacteriales</taxon>
        <taxon>Nocardioidaceae</taxon>
        <taxon>Nocardioides</taxon>
    </lineage>
</organism>
<dbReference type="AlphaFoldDB" id="A0A4Z1CCX7"/>